<comment type="caution">
    <text evidence="8">The sequence shown here is derived from an EMBL/GenBank/DDBJ whole genome shotgun (WGS) entry which is preliminary data.</text>
</comment>
<keyword evidence="6" id="KW-1133">Transmembrane helix</keyword>
<dbReference type="PROSITE" id="PS50847">
    <property type="entry name" value="GRAM_POS_ANCHORING"/>
    <property type="match status" value="1"/>
</dbReference>
<dbReference type="Pfam" id="PF00746">
    <property type="entry name" value="Gram_pos_anchor"/>
    <property type="match status" value="1"/>
</dbReference>
<dbReference type="InterPro" id="IPR013783">
    <property type="entry name" value="Ig-like_fold"/>
</dbReference>
<accession>W1Q2C3</accession>
<keyword evidence="3" id="KW-0732">Signal</keyword>
<dbReference type="Pfam" id="PF17802">
    <property type="entry name" value="SpaA"/>
    <property type="match status" value="1"/>
</dbReference>
<proteinExistence type="predicted"/>
<dbReference type="Proteomes" id="UP000019050">
    <property type="component" value="Unassembled WGS sequence"/>
</dbReference>
<dbReference type="EMBL" id="ACIN03000013">
    <property type="protein sequence ID" value="ESK65250.1"/>
    <property type="molecule type" value="Genomic_DNA"/>
</dbReference>
<evidence type="ECO:0000256" key="4">
    <source>
        <dbReference type="ARBA" id="ARBA00023088"/>
    </source>
</evidence>
<keyword evidence="9" id="KW-1185">Reference proteome</keyword>
<evidence type="ECO:0000256" key="3">
    <source>
        <dbReference type="ARBA" id="ARBA00022729"/>
    </source>
</evidence>
<gene>
    <name evidence="8" type="ORF">GCWU000182_001411</name>
</gene>
<feature type="transmembrane region" description="Helical" evidence="6">
    <location>
        <begin position="926"/>
        <end position="945"/>
    </location>
</feature>
<dbReference type="RefSeq" id="WP_023392053.1">
    <property type="nucleotide sequence ID" value="NZ_KI535340.1"/>
</dbReference>
<dbReference type="Gene3D" id="2.60.40.10">
    <property type="entry name" value="Immunoglobulins"/>
    <property type="match status" value="1"/>
</dbReference>
<dbReference type="SUPFAM" id="SSF49478">
    <property type="entry name" value="Cna protein B-type domain"/>
    <property type="match status" value="7"/>
</dbReference>
<evidence type="ECO:0000259" key="7">
    <source>
        <dbReference type="PROSITE" id="PS50847"/>
    </source>
</evidence>
<name>W1Q2C3_ABIDE</name>
<dbReference type="STRING" id="592010.GCWU000182_001411"/>
<feature type="region of interest" description="Disordered" evidence="5">
    <location>
        <begin position="897"/>
        <end position="923"/>
    </location>
</feature>
<dbReference type="CDD" id="cd00222">
    <property type="entry name" value="CollagenBindB"/>
    <property type="match status" value="4"/>
</dbReference>
<dbReference type="InterPro" id="IPR019931">
    <property type="entry name" value="LPXTG_anchor"/>
</dbReference>
<reference evidence="8" key="1">
    <citation type="submission" date="2013-06" db="EMBL/GenBank/DDBJ databases">
        <authorList>
            <person name="Weinstock G."/>
            <person name="Sodergren E."/>
            <person name="Clifton S."/>
            <person name="Fulton L."/>
            <person name="Fulton B."/>
            <person name="Courtney L."/>
            <person name="Fronick C."/>
            <person name="Harrison M."/>
            <person name="Strong C."/>
            <person name="Farmer C."/>
            <person name="Delahaunty K."/>
            <person name="Markovic C."/>
            <person name="Hall O."/>
            <person name="Minx P."/>
            <person name="Tomlinson C."/>
            <person name="Mitreva M."/>
            <person name="Nelson J."/>
            <person name="Hou S."/>
            <person name="Wollam A."/>
            <person name="Pepin K.H."/>
            <person name="Johnson M."/>
            <person name="Bhonagiri V."/>
            <person name="Nash W.E."/>
            <person name="Warren W."/>
            <person name="Chinwalla A."/>
            <person name="Mardis E.R."/>
            <person name="Wilson R.K."/>
        </authorList>
    </citation>
    <scope>NUCLEOTIDE SEQUENCE [LARGE SCALE GENOMIC DNA]</scope>
    <source>
        <strain evidence="8">ATCC 49176</strain>
    </source>
</reference>
<evidence type="ECO:0000313" key="9">
    <source>
        <dbReference type="Proteomes" id="UP000019050"/>
    </source>
</evidence>
<dbReference type="NCBIfam" id="TIGR01167">
    <property type="entry name" value="LPXTG_anchor"/>
    <property type="match status" value="1"/>
</dbReference>
<keyword evidence="1" id="KW-0134">Cell wall</keyword>
<evidence type="ECO:0000256" key="2">
    <source>
        <dbReference type="ARBA" id="ARBA00022525"/>
    </source>
</evidence>
<dbReference type="Gene3D" id="2.60.40.1140">
    <property type="entry name" value="Collagen-binding surface protein Cna, B-type domain"/>
    <property type="match status" value="7"/>
</dbReference>
<feature type="compositionally biased region" description="Basic and acidic residues" evidence="5">
    <location>
        <begin position="914"/>
        <end position="923"/>
    </location>
</feature>
<evidence type="ECO:0000256" key="6">
    <source>
        <dbReference type="SAM" id="Phobius"/>
    </source>
</evidence>
<evidence type="ECO:0000256" key="1">
    <source>
        <dbReference type="ARBA" id="ARBA00022512"/>
    </source>
</evidence>
<organism evidence="8 9">
    <name type="scientific">Abiotrophia defectiva ATCC 49176</name>
    <dbReference type="NCBI Taxonomy" id="592010"/>
    <lineage>
        <taxon>Bacteria</taxon>
        <taxon>Bacillati</taxon>
        <taxon>Bacillota</taxon>
        <taxon>Bacilli</taxon>
        <taxon>Lactobacillales</taxon>
        <taxon>Aerococcaceae</taxon>
        <taxon>Abiotrophia</taxon>
    </lineage>
</organism>
<dbReference type="AlphaFoldDB" id="W1Q2C3"/>
<sequence>MRLNASKANYNKYVVNDEISADSAGMQFIPETFRLLSGSKINQNWGLDGEYMLREGVDYSIRFSDNYTKFSMTIFDPSGKPFILDYKTTAPGDGTNVGNVISVQGDDKPIVNNAYNNSTREEVRRRSRLTEGGAIQLNVAYRIVINKVDAETKKPLAGAVFKVTDPDGNEFRLAPTGADGSTISDEIKDSLAAKGTFKIQEETAPEGYELSTDVTEVTVTESGVIRTIENKKRSTEFKATKVWAGDQDASKRPATKLQLKRDGANYGDAKDVPQAGGEVSWSNLPYYQDGKNEPSVYTVEETGVEGTGYEVAYSDQTATSATVTNTYRNTEFKATKVWAGDQDATKRPAVKFQLKRDGANYGDAKDVPQAGGEVSWTNLPYYQDGKTDPSVYTVEETGVEGTGYDVAYSDQTATSTTVTNTYRSTEFKATKVWAGDQDATKRPAVKFQLKRDGANYGDAKDVPQAGGEVTWSNLPYYQDGKTDPSVYTVEETGVEGTGYDVAYSDQTATSATVTNTYRSTEFKATKVWAGDQDTTKRPAAKFQLKRDGANYGDAKDVPQAGGEVTWSNLPYYQDGKTDPSVYTVEETGVEGTGYDVAYSNQTATSATVTNTYRTTEFKVTKVWAGDQDATKRPSVKFQLKRDGANYGEAKDVPKEGGLVTWTNLPYYQDGKTEASVYTVEELTETPNGYEVTYTSDANGSVTVTNTFKTTGFVASKVWKGDKDPSVRPQAQFQLYRDGVAYGQPQAVPTVDGQVAWTNLPYYQEGKNEASVYTVQEVQAVDSPYAATYADQTASTVTVTNTLQNKTTSFTVNKQWRGFESNMKRPNAKFQLKRDGQAYGELRDVPKEDGQVVWTDLPLYQDGTTTPSVYTVDELDPTNQGGYEWKVENLTASSATVINSRKPVDQPPTPPTPSGKRELPKTGEHDTFLTGLAGLSFLLAAAYVISPVRRRN</sequence>
<keyword evidence="6" id="KW-0472">Membrane</keyword>
<protein>
    <recommendedName>
        <fullName evidence="7">Gram-positive cocci surface proteins LPxTG domain-containing protein</fullName>
    </recommendedName>
</protein>
<evidence type="ECO:0000313" key="8">
    <source>
        <dbReference type="EMBL" id="ESK65250.1"/>
    </source>
</evidence>
<keyword evidence="6" id="KW-0812">Transmembrane</keyword>
<dbReference type="InterPro" id="IPR041033">
    <property type="entry name" value="SpaA_PFL_dom_1"/>
</dbReference>
<dbReference type="GeneID" id="84817914"/>
<feature type="domain" description="Gram-positive cocci surface proteins LPxTG" evidence="7">
    <location>
        <begin position="918"/>
        <end position="951"/>
    </location>
</feature>
<keyword evidence="2" id="KW-0964">Secreted</keyword>
<dbReference type="OrthoDB" id="1744455at2"/>
<keyword evidence="4" id="KW-0572">Peptidoglycan-anchor</keyword>
<evidence type="ECO:0000256" key="5">
    <source>
        <dbReference type="SAM" id="MobiDB-lite"/>
    </source>
</evidence>
<dbReference type="InterPro" id="IPR008454">
    <property type="entry name" value="Collagen-bd_Cna-like_B-typ_dom"/>
</dbReference>
<dbReference type="HOGENOM" id="CLU_309648_0_0_9"/>
<dbReference type="Pfam" id="PF05738">
    <property type="entry name" value="Cna_B"/>
    <property type="match status" value="7"/>
</dbReference>
<dbReference type="eggNOG" id="COG4932">
    <property type="taxonomic scope" value="Bacteria"/>
</dbReference>